<accession>A0A5J4ZIR6</accession>
<feature type="repeat" description="PPR" evidence="2">
    <location>
        <begin position="296"/>
        <end position="326"/>
    </location>
</feature>
<feature type="repeat" description="PPR" evidence="2">
    <location>
        <begin position="398"/>
        <end position="428"/>
    </location>
</feature>
<proteinExistence type="predicted"/>
<dbReference type="PANTHER" id="PTHR47926:SF452">
    <property type="entry name" value="PENTATRICOPEPTIDE REPEAT-CONTAINING PROTEIN"/>
    <property type="match status" value="1"/>
</dbReference>
<dbReference type="PANTHER" id="PTHR47926">
    <property type="entry name" value="PENTATRICOPEPTIDE REPEAT-CONTAINING PROTEIN"/>
    <property type="match status" value="1"/>
</dbReference>
<dbReference type="GO" id="GO:0003723">
    <property type="term" value="F:RNA binding"/>
    <property type="evidence" value="ECO:0007669"/>
    <property type="project" value="InterPro"/>
</dbReference>
<dbReference type="Pfam" id="PF13041">
    <property type="entry name" value="PPR_2"/>
    <property type="match status" value="2"/>
</dbReference>
<dbReference type="GO" id="GO:0009451">
    <property type="term" value="P:RNA modification"/>
    <property type="evidence" value="ECO:0007669"/>
    <property type="project" value="InterPro"/>
</dbReference>
<dbReference type="PROSITE" id="PS51375">
    <property type="entry name" value="PPR"/>
    <property type="match status" value="5"/>
</dbReference>
<dbReference type="Gene3D" id="1.25.40.10">
    <property type="entry name" value="Tetratricopeptide repeat domain"/>
    <property type="match status" value="4"/>
</dbReference>
<dbReference type="EMBL" id="CM018050">
    <property type="protein sequence ID" value="KAA8518560.1"/>
    <property type="molecule type" value="Genomic_DNA"/>
</dbReference>
<dbReference type="AlphaFoldDB" id="A0A5J4ZIR6"/>
<evidence type="ECO:0008006" key="5">
    <source>
        <dbReference type="Google" id="ProtNLM"/>
    </source>
</evidence>
<name>A0A5J4ZIR6_9ASTE</name>
<dbReference type="Pfam" id="PF01535">
    <property type="entry name" value="PPR"/>
    <property type="match status" value="4"/>
</dbReference>
<organism evidence="3 4">
    <name type="scientific">Nyssa sinensis</name>
    <dbReference type="NCBI Taxonomy" id="561372"/>
    <lineage>
        <taxon>Eukaryota</taxon>
        <taxon>Viridiplantae</taxon>
        <taxon>Streptophyta</taxon>
        <taxon>Embryophyta</taxon>
        <taxon>Tracheophyta</taxon>
        <taxon>Spermatophyta</taxon>
        <taxon>Magnoliopsida</taxon>
        <taxon>eudicotyledons</taxon>
        <taxon>Gunneridae</taxon>
        <taxon>Pentapetalae</taxon>
        <taxon>asterids</taxon>
        <taxon>Cornales</taxon>
        <taxon>Nyssaceae</taxon>
        <taxon>Nyssa</taxon>
    </lineage>
</organism>
<dbReference type="FunFam" id="1.25.40.10:FF:000344">
    <property type="entry name" value="Pentatricopeptide repeat-containing protein"/>
    <property type="match status" value="1"/>
</dbReference>
<dbReference type="Proteomes" id="UP000325577">
    <property type="component" value="Linkage Group LG7"/>
</dbReference>
<feature type="repeat" description="PPR" evidence="2">
    <location>
        <begin position="327"/>
        <end position="361"/>
    </location>
</feature>
<evidence type="ECO:0000256" key="1">
    <source>
        <dbReference type="ARBA" id="ARBA00022737"/>
    </source>
</evidence>
<protein>
    <recommendedName>
        <fullName evidence="5">Pentacotripeptide-repeat region of PRORP domain-containing protein</fullName>
    </recommendedName>
</protein>
<feature type="repeat" description="PPR" evidence="2">
    <location>
        <begin position="125"/>
        <end position="159"/>
    </location>
</feature>
<evidence type="ECO:0000256" key="2">
    <source>
        <dbReference type="PROSITE-ProRule" id="PRU00708"/>
    </source>
</evidence>
<sequence length="479" mass="54256">MFKFKHQIIFVLNHETFRFLSASSAASMVDSITQTQIPRQNLSNPVTQIAETSNSHFSYSLDPKYYIYSLLNCKNLAQIRQVHAQAAVNGMLQNLIVANKLLYIYAQHKALGDAYSLFDAMRERDAYSWSVMVGGFAKVGDYMNCFGIFREYIRSGERPDNYTLPLVIRACRDTVDLQMGRLIHHIVYKFGLQSDTFISAALVDMYAKCRVVEDARQLFDKMLMRDLVTWTVMIGACAECGNANESWVLFDRMGAEGVVPDKVAMVTVVNACAKLGAMHKARLVHDYIWRKNFSLDVILGTAMVDMYAKCGSVDSAREIFDRMKEKNVITWSAMIAAYGYHGQGREALDLFPMMLRSGILPNRITFVSLLYACSHAGLVEEGLRFFDLMWEDYSVRQDVKHYTCMVDLLGRAGRLDEALNLIEDMSVEKDEGLWGALLGACRIHGQIELAEKAAKSLLELQPQEPWALCIAIKYLCESR</sequence>
<dbReference type="NCBIfam" id="TIGR00756">
    <property type="entry name" value="PPR"/>
    <property type="match status" value="6"/>
</dbReference>
<keyword evidence="4" id="KW-1185">Reference proteome</keyword>
<dbReference type="InterPro" id="IPR002885">
    <property type="entry name" value="PPR_rpt"/>
</dbReference>
<dbReference type="InterPro" id="IPR011990">
    <property type="entry name" value="TPR-like_helical_dom_sf"/>
</dbReference>
<dbReference type="SUPFAM" id="SSF48452">
    <property type="entry name" value="TPR-like"/>
    <property type="match status" value="1"/>
</dbReference>
<dbReference type="OrthoDB" id="185373at2759"/>
<gene>
    <name evidence="3" type="ORF">F0562_016034</name>
</gene>
<reference evidence="3 4" key="1">
    <citation type="submission" date="2019-09" db="EMBL/GenBank/DDBJ databases">
        <title>A chromosome-level genome assembly of the Chinese tupelo Nyssa sinensis.</title>
        <authorList>
            <person name="Yang X."/>
            <person name="Kang M."/>
            <person name="Yang Y."/>
            <person name="Xiong H."/>
            <person name="Wang M."/>
            <person name="Zhang Z."/>
            <person name="Wang Z."/>
            <person name="Wu H."/>
            <person name="Ma T."/>
            <person name="Liu J."/>
            <person name="Xi Z."/>
        </authorList>
    </citation>
    <scope>NUCLEOTIDE SEQUENCE [LARGE SCALE GENOMIC DNA]</scope>
    <source>
        <strain evidence="3">J267</strain>
        <tissue evidence="3">Leaf</tissue>
    </source>
</reference>
<dbReference type="InterPro" id="IPR046960">
    <property type="entry name" value="PPR_At4g14850-like_plant"/>
</dbReference>
<evidence type="ECO:0000313" key="3">
    <source>
        <dbReference type="EMBL" id="KAA8518560.1"/>
    </source>
</evidence>
<feature type="repeat" description="PPR" evidence="2">
    <location>
        <begin position="226"/>
        <end position="260"/>
    </location>
</feature>
<evidence type="ECO:0000313" key="4">
    <source>
        <dbReference type="Proteomes" id="UP000325577"/>
    </source>
</evidence>
<dbReference type="FunFam" id="1.25.40.10:FF:000090">
    <property type="entry name" value="Pentatricopeptide repeat-containing protein, chloroplastic"/>
    <property type="match status" value="1"/>
</dbReference>
<keyword evidence="1" id="KW-0677">Repeat</keyword>